<feature type="binding site" evidence="8">
    <location>
        <position position="117"/>
    </location>
    <ligand>
        <name>ATP</name>
        <dbReference type="ChEBI" id="CHEBI:30616"/>
    </ligand>
</feature>
<dbReference type="AlphaFoldDB" id="A0A191UF66"/>
<dbReference type="HAMAP" id="MF_00692">
    <property type="entry name" value="SelO"/>
    <property type="match status" value="1"/>
</dbReference>
<feature type="binding site" evidence="8">
    <location>
        <position position="254"/>
    </location>
    <ligand>
        <name>ATP</name>
        <dbReference type="ChEBI" id="CHEBI:30616"/>
    </ligand>
</feature>
<keyword evidence="4 8" id="KW-0479">Metal-binding</keyword>
<organism evidence="10 11">
    <name type="scientific">Polynucleobacter wuianus</name>
    <dbReference type="NCBI Taxonomy" id="1743168"/>
    <lineage>
        <taxon>Bacteria</taxon>
        <taxon>Pseudomonadati</taxon>
        <taxon>Pseudomonadota</taxon>
        <taxon>Betaproteobacteria</taxon>
        <taxon>Burkholderiales</taxon>
        <taxon>Burkholderiaceae</taxon>
        <taxon>Polynucleobacter</taxon>
    </lineage>
</organism>
<feature type="binding site" evidence="8">
    <location>
        <position position="87"/>
    </location>
    <ligand>
        <name>ATP</name>
        <dbReference type="ChEBI" id="CHEBI:30616"/>
    </ligand>
</feature>
<dbReference type="GO" id="GO:0005524">
    <property type="term" value="F:ATP binding"/>
    <property type="evidence" value="ECO:0007669"/>
    <property type="project" value="UniProtKB-UniRule"/>
</dbReference>
<evidence type="ECO:0000256" key="3">
    <source>
        <dbReference type="ARBA" id="ARBA00022695"/>
    </source>
</evidence>
<feature type="binding site" evidence="8">
    <location>
        <position position="245"/>
    </location>
    <ligand>
        <name>Mg(2+)</name>
        <dbReference type="ChEBI" id="CHEBI:18420"/>
    </ligand>
</feature>
<feature type="binding site" evidence="8">
    <location>
        <position position="105"/>
    </location>
    <ligand>
        <name>ATP</name>
        <dbReference type="ChEBI" id="CHEBI:30616"/>
    </ligand>
</feature>
<dbReference type="NCBIfam" id="NF000658">
    <property type="entry name" value="PRK00029.1"/>
    <property type="match status" value="1"/>
</dbReference>
<protein>
    <recommendedName>
        <fullName evidence="8">Protein nucleotidyltransferase YdiU</fullName>
        <ecNumber evidence="8">2.7.7.-</ecNumber>
    </recommendedName>
    <alternativeName>
        <fullName evidence="8">Protein adenylyltransferase YdiU</fullName>
        <ecNumber evidence="8">2.7.7.108</ecNumber>
    </alternativeName>
    <alternativeName>
        <fullName evidence="8">Protein uridylyltransferase YdiU</fullName>
        <ecNumber evidence="8">2.7.7.-</ecNumber>
    </alternativeName>
</protein>
<comment type="similarity">
    <text evidence="1 8">Belongs to the SELO family.</text>
</comment>
<dbReference type="EC" id="2.7.7.108" evidence="8"/>
<evidence type="ECO:0000256" key="7">
    <source>
        <dbReference type="ARBA" id="ARBA00022842"/>
    </source>
</evidence>
<feature type="compositionally biased region" description="Basic and acidic residues" evidence="9">
    <location>
        <begin position="478"/>
        <end position="488"/>
    </location>
</feature>
<keyword evidence="2 8" id="KW-0808">Transferase</keyword>
<dbReference type="RefSeq" id="WP_068948548.1">
    <property type="nucleotide sequence ID" value="NZ_CP015922.1"/>
</dbReference>
<accession>A0A191UF66</accession>
<dbReference type="GO" id="GO:0030145">
    <property type="term" value="F:manganese ion binding"/>
    <property type="evidence" value="ECO:0007669"/>
    <property type="project" value="UniProtKB-UniRule"/>
</dbReference>
<dbReference type="PANTHER" id="PTHR32057">
    <property type="entry name" value="PROTEIN ADENYLYLTRANSFERASE SELO, MITOCHONDRIAL"/>
    <property type="match status" value="1"/>
</dbReference>
<sequence>MAFTLSGDDACQITHPSPIPNPYWVAFSPAAAKLIGLELNNAGLPSDSSWLEVLAGNSLATTYQQFPRPISTAYSGHQFGVWAGQLGDGRAILLGEMNGQELQLKGAGKTMYSRMGDGRAVLRSSIREFLCSEAMHALGIPTTRALAIVGSELPVRRETMETAAVCTRLAPSFLRIGHFEHYASLQNVVRLKELADLLIKDHYPECQTNTEPYLELFKRICERNAMLVAQWQAVGFCHGVLNSDNISALGLTMDYGPFGFLDQFEIDHICNHSDQGGRYAYHRQPQIMHWNMACLASGFLPLLEPTHDEQKAQSLLREVLETFPVTYAQAWQSLFRQKLGFTTEQEGDIRLIERLLQAMHDSKVDFTYFFRQLSGVRQDQVVQQISLRDHFVDRNGIDQWFTDYLTRLKAESSQDHPRKIAMDLINPKYILRNHLAQVAIDKAKHHDFSEITTLLEILSKPYDEQSAHERYAMPPPPDLEKVEVSCSS</sequence>
<dbReference type="Proteomes" id="UP000078463">
    <property type="component" value="Chromosome"/>
</dbReference>
<evidence type="ECO:0000256" key="2">
    <source>
        <dbReference type="ARBA" id="ARBA00022679"/>
    </source>
</evidence>
<evidence type="ECO:0000313" key="11">
    <source>
        <dbReference type="Proteomes" id="UP000078463"/>
    </source>
</evidence>
<dbReference type="KEGG" id="pwu:A8O14_05175"/>
<keyword evidence="5 8" id="KW-0547">Nucleotide-binding</keyword>
<dbReference type="InterPro" id="IPR003846">
    <property type="entry name" value="SelO"/>
</dbReference>
<feature type="active site" description="Proton acceptor" evidence="8">
    <location>
        <position position="244"/>
    </location>
</feature>
<feature type="binding site" evidence="8">
    <location>
        <position position="118"/>
    </location>
    <ligand>
        <name>ATP</name>
        <dbReference type="ChEBI" id="CHEBI:30616"/>
    </ligand>
</feature>
<evidence type="ECO:0000256" key="4">
    <source>
        <dbReference type="ARBA" id="ARBA00022723"/>
    </source>
</evidence>
<proteinExistence type="inferred from homology"/>
<dbReference type="EMBL" id="CP015922">
    <property type="protein sequence ID" value="ANI99536.1"/>
    <property type="molecule type" value="Genomic_DNA"/>
</dbReference>
<keyword evidence="3 8" id="KW-0548">Nucleotidyltransferase</keyword>
<comment type="catalytic activity">
    <reaction evidence="8">
        <text>L-seryl-[protein] + UTP = O-(5'-uridylyl)-L-seryl-[protein] + diphosphate</text>
        <dbReference type="Rhea" id="RHEA:64604"/>
        <dbReference type="Rhea" id="RHEA-COMP:9863"/>
        <dbReference type="Rhea" id="RHEA-COMP:16635"/>
        <dbReference type="ChEBI" id="CHEBI:29999"/>
        <dbReference type="ChEBI" id="CHEBI:33019"/>
        <dbReference type="ChEBI" id="CHEBI:46398"/>
        <dbReference type="ChEBI" id="CHEBI:156051"/>
    </reaction>
</comment>
<keyword evidence="6 8" id="KW-0067">ATP-binding</keyword>
<feature type="binding site" evidence="8">
    <location>
        <position position="175"/>
    </location>
    <ligand>
        <name>ATP</name>
        <dbReference type="ChEBI" id="CHEBI:30616"/>
    </ligand>
</feature>
<dbReference type="STRING" id="1743168.A8O14_05175"/>
<keyword evidence="7 8" id="KW-0460">Magnesium</keyword>
<comment type="function">
    <text evidence="8">Nucleotidyltransferase involved in the post-translational modification of proteins. It can catalyze the addition of adenosine monophosphate (AMP) or uridine monophosphate (UMP) to a protein, resulting in modifications known as AMPylation and UMPylation.</text>
</comment>
<feature type="binding site" evidence="8">
    <location>
        <position position="254"/>
    </location>
    <ligand>
        <name>Mg(2+)</name>
        <dbReference type="ChEBI" id="CHEBI:18420"/>
    </ligand>
</feature>
<reference evidence="11" key="1">
    <citation type="submission" date="2016-05" db="EMBL/GenBank/DDBJ databases">
        <title>Polynucleobacter sp. QLW-P1FAT50C-4 genome.</title>
        <authorList>
            <person name="Hahn M.W."/>
        </authorList>
    </citation>
    <scope>NUCLEOTIDE SEQUENCE [LARGE SCALE GENOMIC DNA]</scope>
    <source>
        <strain evidence="11">QLW-P1FAT50C-4</strain>
    </source>
</reference>
<keyword evidence="11" id="KW-1185">Reference proteome</keyword>
<feature type="binding site" evidence="8">
    <location>
        <position position="89"/>
    </location>
    <ligand>
        <name>ATP</name>
        <dbReference type="ChEBI" id="CHEBI:30616"/>
    </ligand>
</feature>
<evidence type="ECO:0000313" key="10">
    <source>
        <dbReference type="EMBL" id="ANI99536.1"/>
    </source>
</evidence>
<dbReference type="EC" id="2.7.7.-" evidence="8"/>
<name>A0A191UF66_9BURK</name>
<evidence type="ECO:0000256" key="6">
    <source>
        <dbReference type="ARBA" id="ARBA00022840"/>
    </source>
</evidence>
<feature type="region of interest" description="Disordered" evidence="9">
    <location>
        <begin position="465"/>
        <end position="488"/>
    </location>
</feature>
<evidence type="ECO:0000256" key="9">
    <source>
        <dbReference type="SAM" id="MobiDB-lite"/>
    </source>
</evidence>
<dbReference type="OrthoDB" id="9776281at2"/>
<evidence type="ECO:0000256" key="5">
    <source>
        <dbReference type="ARBA" id="ARBA00022741"/>
    </source>
</evidence>
<gene>
    <name evidence="8" type="primary">ydiU</name>
    <name evidence="8" type="synonym">selO</name>
    <name evidence="10" type="ORF">A8O14_05175</name>
</gene>
<dbReference type="GO" id="GO:0070733">
    <property type="term" value="F:AMPylase activity"/>
    <property type="evidence" value="ECO:0007669"/>
    <property type="project" value="UniProtKB-EC"/>
</dbReference>
<evidence type="ECO:0000256" key="8">
    <source>
        <dbReference type="HAMAP-Rule" id="MF_00692"/>
    </source>
</evidence>
<evidence type="ECO:0000256" key="1">
    <source>
        <dbReference type="ARBA" id="ARBA00009747"/>
    </source>
</evidence>
<comment type="catalytic activity">
    <reaction evidence="8">
        <text>L-seryl-[protein] + ATP = 3-O-(5'-adenylyl)-L-seryl-[protein] + diphosphate</text>
        <dbReference type="Rhea" id="RHEA:58120"/>
        <dbReference type="Rhea" id="RHEA-COMP:9863"/>
        <dbReference type="Rhea" id="RHEA-COMP:15073"/>
        <dbReference type="ChEBI" id="CHEBI:29999"/>
        <dbReference type="ChEBI" id="CHEBI:30616"/>
        <dbReference type="ChEBI" id="CHEBI:33019"/>
        <dbReference type="ChEBI" id="CHEBI:142516"/>
        <dbReference type="EC" id="2.7.7.108"/>
    </reaction>
</comment>
<comment type="catalytic activity">
    <reaction evidence="8">
        <text>L-histidyl-[protein] + UTP = N(tele)-(5'-uridylyl)-L-histidyl-[protein] + diphosphate</text>
        <dbReference type="Rhea" id="RHEA:83891"/>
        <dbReference type="Rhea" id="RHEA-COMP:9745"/>
        <dbReference type="Rhea" id="RHEA-COMP:20239"/>
        <dbReference type="ChEBI" id="CHEBI:29979"/>
        <dbReference type="ChEBI" id="CHEBI:33019"/>
        <dbReference type="ChEBI" id="CHEBI:46398"/>
        <dbReference type="ChEBI" id="CHEBI:233474"/>
    </reaction>
</comment>
<comment type="catalytic activity">
    <reaction evidence="8">
        <text>L-threonyl-[protein] + ATP = 3-O-(5'-adenylyl)-L-threonyl-[protein] + diphosphate</text>
        <dbReference type="Rhea" id="RHEA:54292"/>
        <dbReference type="Rhea" id="RHEA-COMP:11060"/>
        <dbReference type="Rhea" id="RHEA-COMP:13847"/>
        <dbReference type="ChEBI" id="CHEBI:30013"/>
        <dbReference type="ChEBI" id="CHEBI:30616"/>
        <dbReference type="ChEBI" id="CHEBI:33019"/>
        <dbReference type="ChEBI" id="CHEBI:138113"/>
        <dbReference type="EC" id="2.7.7.108"/>
    </reaction>
</comment>
<keyword evidence="8" id="KW-0464">Manganese</keyword>
<dbReference type="GO" id="GO:0000287">
    <property type="term" value="F:magnesium ion binding"/>
    <property type="evidence" value="ECO:0007669"/>
    <property type="project" value="UniProtKB-UniRule"/>
</dbReference>
<comment type="cofactor">
    <cofactor evidence="8">
        <name>Mg(2+)</name>
        <dbReference type="ChEBI" id="CHEBI:18420"/>
    </cofactor>
    <cofactor evidence="8">
        <name>Mn(2+)</name>
        <dbReference type="ChEBI" id="CHEBI:29035"/>
    </cofactor>
</comment>
<dbReference type="Pfam" id="PF02696">
    <property type="entry name" value="SelO"/>
    <property type="match status" value="1"/>
</dbReference>
<feature type="binding site" evidence="8">
    <location>
        <position position="90"/>
    </location>
    <ligand>
        <name>ATP</name>
        <dbReference type="ChEBI" id="CHEBI:30616"/>
    </ligand>
</feature>
<comment type="catalytic activity">
    <reaction evidence="8">
        <text>L-tyrosyl-[protein] + UTP = O-(5'-uridylyl)-L-tyrosyl-[protein] + diphosphate</text>
        <dbReference type="Rhea" id="RHEA:83887"/>
        <dbReference type="Rhea" id="RHEA-COMP:10136"/>
        <dbReference type="Rhea" id="RHEA-COMP:20238"/>
        <dbReference type="ChEBI" id="CHEBI:33019"/>
        <dbReference type="ChEBI" id="CHEBI:46398"/>
        <dbReference type="ChEBI" id="CHEBI:46858"/>
        <dbReference type="ChEBI" id="CHEBI:90602"/>
    </reaction>
</comment>
<feature type="binding site" evidence="8">
    <location>
        <position position="168"/>
    </location>
    <ligand>
        <name>ATP</name>
        <dbReference type="ChEBI" id="CHEBI:30616"/>
    </ligand>
</feature>
<dbReference type="PANTHER" id="PTHR32057:SF14">
    <property type="entry name" value="PROTEIN ADENYLYLTRANSFERASE SELO, MITOCHONDRIAL"/>
    <property type="match status" value="1"/>
</dbReference>
<comment type="catalytic activity">
    <reaction evidence="8">
        <text>L-tyrosyl-[protein] + ATP = O-(5'-adenylyl)-L-tyrosyl-[protein] + diphosphate</text>
        <dbReference type="Rhea" id="RHEA:54288"/>
        <dbReference type="Rhea" id="RHEA-COMP:10136"/>
        <dbReference type="Rhea" id="RHEA-COMP:13846"/>
        <dbReference type="ChEBI" id="CHEBI:30616"/>
        <dbReference type="ChEBI" id="CHEBI:33019"/>
        <dbReference type="ChEBI" id="CHEBI:46858"/>
        <dbReference type="ChEBI" id="CHEBI:83624"/>
        <dbReference type="EC" id="2.7.7.108"/>
    </reaction>
</comment>